<evidence type="ECO:0008006" key="4">
    <source>
        <dbReference type="Google" id="ProtNLM"/>
    </source>
</evidence>
<reference evidence="2 3" key="1">
    <citation type="submission" date="2024-02" db="EMBL/GenBank/DDBJ databases">
        <authorList>
            <person name="Chen Y."/>
            <person name="Shah S."/>
            <person name="Dougan E. K."/>
            <person name="Thang M."/>
            <person name="Chan C."/>
        </authorList>
    </citation>
    <scope>NUCLEOTIDE SEQUENCE [LARGE SCALE GENOMIC DNA]</scope>
</reference>
<dbReference type="InterPro" id="IPR010281">
    <property type="entry name" value="DUF885"/>
</dbReference>
<dbReference type="EMBL" id="CAXAMM010016668">
    <property type="protein sequence ID" value="CAK9039525.1"/>
    <property type="molecule type" value="Genomic_DNA"/>
</dbReference>
<sequence>MRKLILALLGTTALAACGQGGETPGSSATTTASATSSVDAVESETARLNAWFSEKWEEELNFSPIFKTFLGRGDDKDKIDDFSEAAEDAQLEWRRSAVAEMEEGFDRNLLTPEAKISFDLYVYQLAQDEAAHSFRRHDYVFHQMNGPHSFLPNFLLNFHSVETADDMTAYIARIGGISRALSQALERAQINASEGVRPPQFAYDGVLEQSRSLIAGAPFEGEGEAPLWSDANGKIDSLVEAGALTEEQAEAMRNDARAAMINEFKPAYDALIAWFEEDRANADEIATGVHKLPNGDAFYTERLAFSTTTDMSSDEVHQLGLDEVARIRGEMEAIKDQVGFEGDLQAFFTFMREDEQFYYPNTDEGRQAYITAAEEYLAFIKERLPEFFGILPKADLIVKRVEAFRERDGAAQHYFPGTPDGSRPGIYYAHLSDMSAMPIPQLEVIAYHEGNPGHHMQNSIAQEVEGLPEFRNQAGFTAYGEGWGLYSELLAKEMGAYQDLYSDFGRLTTEIWRAIRLVVDSGLHAKGWTEEEAVAYFMANSPAAEGQIRSEVQRYIVMPGQATAYKVGMLKILELRENAKAELGDSFDIRGFHDTVLGGGAMPLSMLESRVATWVEESKAS</sequence>
<evidence type="ECO:0000313" key="2">
    <source>
        <dbReference type="EMBL" id="CAK9039525.1"/>
    </source>
</evidence>
<protein>
    <recommendedName>
        <fullName evidence="4">DUF885 domain-containing protein</fullName>
    </recommendedName>
</protein>
<evidence type="ECO:0000313" key="3">
    <source>
        <dbReference type="Proteomes" id="UP001642464"/>
    </source>
</evidence>
<dbReference type="PROSITE" id="PS51257">
    <property type="entry name" value="PROKAR_LIPOPROTEIN"/>
    <property type="match status" value="1"/>
</dbReference>
<feature type="signal peptide" evidence="1">
    <location>
        <begin position="1"/>
        <end position="20"/>
    </location>
</feature>
<evidence type="ECO:0000256" key="1">
    <source>
        <dbReference type="SAM" id="SignalP"/>
    </source>
</evidence>
<name>A0ABP0LK02_9DINO</name>
<proteinExistence type="predicted"/>
<comment type="caution">
    <text evidence="2">The sequence shown here is derived from an EMBL/GenBank/DDBJ whole genome shotgun (WGS) entry which is preliminary data.</text>
</comment>
<keyword evidence="1" id="KW-0732">Signal</keyword>
<dbReference type="Proteomes" id="UP001642464">
    <property type="component" value="Unassembled WGS sequence"/>
</dbReference>
<gene>
    <name evidence="2" type="ORF">SCF082_LOCUS23133</name>
</gene>
<organism evidence="2 3">
    <name type="scientific">Durusdinium trenchii</name>
    <dbReference type="NCBI Taxonomy" id="1381693"/>
    <lineage>
        <taxon>Eukaryota</taxon>
        <taxon>Sar</taxon>
        <taxon>Alveolata</taxon>
        <taxon>Dinophyceae</taxon>
        <taxon>Suessiales</taxon>
        <taxon>Symbiodiniaceae</taxon>
        <taxon>Durusdinium</taxon>
    </lineage>
</organism>
<dbReference type="PANTHER" id="PTHR33361:SF16">
    <property type="entry name" value="DUF885 DOMAIN-CONTAINING PROTEIN"/>
    <property type="match status" value="1"/>
</dbReference>
<dbReference type="PANTHER" id="PTHR33361">
    <property type="entry name" value="GLR0591 PROTEIN"/>
    <property type="match status" value="1"/>
</dbReference>
<feature type="chain" id="PRO_5046614113" description="DUF885 domain-containing protein" evidence="1">
    <location>
        <begin position="21"/>
        <end position="621"/>
    </location>
</feature>
<accession>A0ABP0LK02</accession>
<keyword evidence="3" id="KW-1185">Reference proteome</keyword>
<dbReference type="Pfam" id="PF05960">
    <property type="entry name" value="DUF885"/>
    <property type="match status" value="1"/>
</dbReference>